<organism evidence="2 3">
    <name type="scientific">Pseudonocardia ailaonensis</name>
    <dbReference type="NCBI Taxonomy" id="367279"/>
    <lineage>
        <taxon>Bacteria</taxon>
        <taxon>Bacillati</taxon>
        <taxon>Actinomycetota</taxon>
        <taxon>Actinomycetes</taxon>
        <taxon>Pseudonocardiales</taxon>
        <taxon>Pseudonocardiaceae</taxon>
        <taxon>Pseudonocardia</taxon>
    </lineage>
</organism>
<proteinExistence type="predicted"/>
<evidence type="ECO:0000259" key="1">
    <source>
        <dbReference type="PROSITE" id="PS51340"/>
    </source>
</evidence>
<dbReference type="SUPFAM" id="SSF50800">
    <property type="entry name" value="PK beta-barrel domain-like"/>
    <property type="match status" value="1"/>
</dbReference>
<dbReference type="InterPro" id="IPR005302">
    <property type="entry name" value="MoCF_Sase_C"/>
</dbReference>
<feature type="domain" description="MOSC" evidence="1">
    <location>
        <begin position="1"/>
        <end position="105"/>
    </location>
</feature>
<dbReference type="PROSITE" id="PS51340">
    <property type="entry name" value="MOSC"/>
    <property type="match status" value="1"/>
</dbReference>
<reference evidence="2 3" key="1">
    <citation type="journal article" date="2019" name="Int. J. Syst. Evol. Microbiol.">
        <title>The Global Catalogue of Microorganisms (GCM) 10K type strain sequencing project: providing services to taxonomists for standard genome sequencing and annotation.</title>
        <authorList>
            <consortium name="The Broad Institute Genomics Platform"/>
            <consortium name="The Broad Institute Genome Sequencing Center for Infectious Disease"/>
            <person name="Wu L."/>
            <person name="Ma J."/>
        </authorList>
    </citation>
    <scope>NUCLEOTIDE SEQUENCE [LARGE SCALE GENOMIC DNA]</scope>
    <source>
        <strain evidence="2 3">JCM 16009</strain>
    </source>
</reference>
<protein>
    <recommendedName>
        <fullName evidence="1">MOSC domain-containing protein</fullName>
    </recommendedName>
</protein>
<keyword evidence="3" id="KW-1185">Reference proteome</keyword>
<comment type="caution">
    <text evidence="2">The sequence shown here is derived from an EMBL/GenBank/DDBJ whole genome shotgun (WGS) entry which is preliminary data.</text>
</comment>
<dbReference type="Pfam" id="PF03473">
    <property type="entry name" value="MOSC"/>
    <property type="match status" value="1"/>
</dbReference>
<evidence type="ECO:0000313" key="3">
    <source>
        <dbReference type="Proteomes" id="UP001500449"/>
    </source>
</evidence>
<dbReference type="RefSeq" id="WP_344412735.1">
    <property type="nucleotide sequence ID" value="NZ_BAAAQK010000003.1"/>
</dbReference>
<accession>A0ABN2MPV1</accession>
<evidence type="ECO:0000313" key="2">
    <source>
        <dbReference type="EMBL" id="GAA1833578.1"/>
    </source>
</evidence>
<dbReference type="Proteomes" id="UP001500449">
    <property type="component" value="Unassembled WGS sequence"/>
</dbReference>
<dbReference type="InterPro" id="IPR011037">
    <property type="entry name" value="Pyrv_Knase-like_insert_dom_sf"/>
</dbReference>
<sequence>MTVIAAESLDAVAAELGAGPLDPALTRRTIVLRGAEVDTLVGSEFTLDSGDGPVRFRATRAANPCRWMDVVLAPGAFRALRRRGGIRCTPLTDGVLRRGPVTFTVDRAAETA</sequence>
<name>A0ABN2MPV1_9PSEU</name>
<dbReference type="EMBL" id="BAAAQK010000003">
    <property type="protein sequence ID" value="GAA1833578.1"/>
    <property type="molecule type" value="Genomic_DNA"/>
</dbReference>
<dbReference type="Gene3D" id="2.40.33.20">
    <property type="entry name" value="PK beta-barrel domain-like"/>
    <property type="match status" value="1"/>
</dbReference>
<gene>
    <name evidence="2" type="ORF">GCM10009836_09660</name>
</gene>